<reference evidence="1" key="1">
    <citation type="journal article" date="2012" name="Proc. Natl. Acad. Sci. U.S.A.">
        <title>Antigenic diversity is generated by distinct evolutionary mechanisms in African trypanosome species.</title>
        <authorList>
            <person name="Jackson A.P."/>
            <person name="Berry A."/>
            <person name="Aslett M."/>
            <person name="Allison H.C."/>
            <person name="Burton P."/>
            <person name="Vavrova-Anderson J."/>
            <person name="Brown R."/>
            <person name="Browne H."/>
            <person name="Corton N."/>
            <person name="Hauser H."/>
            <person name="Gamble J."/>
            <person name="Gilderthorp R."/>
            <person name="Marcello L."/>
            <person name="McQuillan J."/>
            <person name="Otto T.D."/>
            <person name="Quail M.A."/>
            <person name="Sanders M.J."/>
            <person name="van Tonder A."/>
            <person name="Ginger M.L."/>
            <person name="Field M.C."/>
            <person name="Barry J.D."/>
            <person name="Hertz-Fowler C."/>
            <person name="Berriman M."/>
        </authorList>
    </citation>
    <scope>NUCLEOTIDE SEQUENCE</scope>
    <source>
        <strain evidence="1">IL3000</strain>
    </source>
</reference>
<dbReference type="AlphaFoldDB" id="G0UXQ8"/>
<dbReference type="VEuPathDB" id="TriTrypDB:TcIL3000_10_9530"/>
<gene>
    <name evidence="1" type="ORF">TCIL3000_10_9530</name>
</gene>
<evidence type="ECO:0000313" key="1">
    <source>
        <dbReference type="EMBL" id="CCC94175.1"/>
    </source>
</evidence>
<sequence>MRYSGLQNALPVALPQYNCAWYSALEYYWRSLVECGSHVGPEHSYRISLLYLNNGKQKQLCNWVRLFSFEDVPVCGLMLKALIKRDMWQSALEIWSWGADGALCDAVVDELMAKSMWTQSLQAVCHLLNATDHNDSCGTLNSIPLEEPIISGEEFPVISDKAMWLSSKVSFLPEEYRKPGGLSHLVNGLYPKNSQWQQAVCLLVKLSVSGTSVRTRKELLEVAAARCTYSGARYKYVFEWVTRCNYLYSSCSLNRTFLRVAISLSLWEDAFAALRWLTDRGLEEVTSFTVDRLCRKFMKEYEQGKDLHLINSFSSTLSKCVRLLPGRTKDELKVFLLHNAIDVSVLDIVAALDSSFETGVTPSEMHFLKNGTMSVMDIDKTGTLALSRGQWKTTLILVNMLIETKPLTDKEKFIVNAVRESSRNWETALLFFT</sequence>
<organism evidence="1">
    <name type="scientific">Trypanosoma congolense (strain IL3000)</name>
    <dbReference type="NCBI Taxonomy" id="1068625"/>
    <lineage>
        <taxon>Eukaryota</taxon>
        <taxon>Discoba</taxon>
        <taxon>Euglenozoa</taxon>
        <taxon>Kinetoplastea</taxon>
        <taxon>Metakinetoplastina</taxon>
        <taxon>Trypanosomatida</taxon>
        <taxon>Trypanosomatidae</taxon>
        <taxon>Trypanosoma</taxon>
        <taxon>Nannomonas</taxon>
    </lineage>
</organism>
<accession>G0UXQ8</accession>
<dbReference type="EMBL" id="HE575323">
    <property type="protein sequence ID" value="CCC94175.1"/>
    <property type="molecule type" value="Genomic_DNA"/>
</dbReference>
<name>G0UXQ8_TRYCI</name>
<protein>
    <submittedName>
        <fullName evidence="1">Uncharacterized protein</fullName>
    </submittedName>
</protein>
<proteinExistence type="predicted"/>